<dbReference type="RefSeq" id="WP_244444435.1">
    <property type="nucleotide sequence ID" value="NZ_BBIO01000011.1"/>
</dbReference>
<dbReference type="InterPro" id="IPR002477">
    <property type="entry name" value="Peptidoglycan-bd-like"/>
</dbReference>
<dbReference type="InterPro" id="IPR011970">
    <property type="entry name" value="MltB_2"/>
</dbReference>
<dbReference type="PANTHER" id="PTHR30163">
    <property type="entry name" value="MEMBRANE-BOUND LYTIC MUREIN TRANSGLYCOSYLASE B"/>
    <property type="match status" value="1"/>
</dbReference>
<gene>
    <name evidence="4" type="ORF">M2A_2244</name>
</gene>
<name>A0A081BCH7_9HYPH</name>
<dbReference type="Pfam" id="PF13406">
    <property type="entry name" value="SLT_2"/>
    <property type="match status" value="1"/>
</dbReference>
<comment type="caution">
    <text evidence="4">The sequence shown here is derived from an EMBL/GenBank/DDBJ whole genome shotgun (WGS) entry which is preliminary data.</text>
</comment>
<keyword evidence="1" id="KW-0732">Signal</keyword>
<feature type="chain" id="PRO_5001754964" evidence="1">
    <location>
        <begin position="24"/>
        <end position="413"/>
    </location>
</feature>
<dbReference type="Pfam" id="PF01471">
    <property type="entry name" value="PG_binding_1"/>
    <property type="match status" value="1"/>
</dbReference>
<proteinExistence type="predicted"/>
<dbReference type="GO" id="GO:0008933">
    <property type="term" value="F:peptidoglycan lytic transglycosylase activity"/>
    <property type="evidence" value="ECO:0007669"/>
    <property type="project" value="TreeGrafter"/>
</dbReference>
<dbReference type="eggNOG" id="COG3409">
    <property type="taxonomic scope" value="Bacteria"/>
</dbReference>
<keyword evidence="5" id="KW-1185">Reference proteome</keyword>
<evidence type="ECO:0000256" key="1">
    <source>
        <dbReference type="SAM" id="SignalP"/>
    </source>
</evidence>
<reference evidence="4 5" key="1">
    <citation type="submission" date="2014-07" db="EMBL/GenBank/DDBJ databases">
        <title>Tepidicaulis marinum gen. nov., sp. nov., a novel marine bacterium denitrifying nitrate to nitrous oxide strictly under microaerobic conditions.</title>
        <authorList>
            <person name="Takeuchi M."/>
            <person name="Yamagishi T."/>
            <person name="Kamagata Y."/>
            <person name="Oshima K."/>
            <person name="Hattori M."/>
            <person name="Katayama T."/>
            <person name="Hanada S."/>
            <person name="Tamaki H."/>
            <person name="Marumo K."/>
            <person name="Maeda H."/>
            <person name="Nedachi M."/>
            <person name="Iwasaki W."/>
            <person name="Suwa Y."/>
            <person name="Sakata S."/>
        </authorList>
    </citation>
    <scope>NUCLEOTIDE SEQUENCE [LARGE SCALE GENOMIC DNA]</scope>
    <source>
        <strain evidence="4 5">MA2</strain>
    </source>
</reference>
<dbReference type="eggNOG" id="COG2951">
    <property type="taxonomic scope" value="Bacteria"/>
</dbReference>
<feature type="domain" description="Peptidoglycan binding-like" evidence="2">
    <location>
        <begin position="356"/>
        <end position="410"/>
    </location>
</feature>
<dbReference type="InterPro" id="IPR036365">
    <property type="entry name" value="PGBD-like_sf"/>
</dbReference>
<dbReference type="FunFam" id="1.10.8.350:FF:000001">
    <property type="entry name" value="Lytic murein transglycosylase B"/>
    <property type="match status" value="1"/>
</dbReference>
<dbReference type="NCBIfam" id="TIGR02283">
    <property type="entry name" value="MltB_2"/>
    <property type="match status" value="1"/>
</dbReference>
<protein>
    <submittedName>
        <fullName evidence="4">Lytic murein transglycosylase</fullName>
    </submittedName>
</protein>
<feature type="signal peptide" evidence="1">
    <location>
        <begin position="1"/>
        <end position="23"/>
    </location>
</feature>
<dbReference type="AlphaFoldDB" id="A0A081BCH7"/>
<dbReference type="InterPro" id="IPR036366">
    <property type="entry name" value="PGBDSf"/>
</dbReference>
<sequence length="413" mass="44764">MRFFVKCAVVGLAGLAAIGSAEAAGAAGERRPLAPPAFQDEVFAAWLTGFRQKAMQAGISPRIFDQALRGASPDPKVIEANLNQPEFTRAVWEYLDSALSDTRVADGKEKLRSYARTLKGLEKKYGVDRHVIVAIWGLESGYGRFKGTHNVPRALATLAYDGRRQDFGNQQLLAALKILQRGDIPVAEMTGSWAGAMGHTQFIPTTYNAYAVDADGDGRRDIWNSVADALGSTAHYLSASGWQSGRRWGLEITLPDGFDYALADPSVRKPLATWKELGVKPAKGSNFDWQADAASLVLPAGHEGPAFLVGQNFRAILRYNNSTSYALAVSLLSERFQDKGTIAADWPRAQRPLARAEREELQRLLTAKGYDTQGVDGILGANTRDALRAWQRAKGLPADGHPTADILAALRGA</sequence>
<dbReference type="Gene3D" id="1.10.8.350">
    <property type="entry name" value="Bacterial muramidase"/>
    <property type="match status" value="1"/>
</dbReference>
<feature type="domain" description="Transglycosylase SLT" evidence="3">
    <location>
        <begin position="43"/>
        <end position="334"/>
    </location>
</feature>
<dbReference type="Gene3D" id="1.10.101.10">
    <property type="entry name" value="PGBD-like superfamily/PGBD"/>
    <property type="match status" value="1"/>
</dbReference>
<dbReference type="Gene3D" id="1.10.530.10">
    <property type="match status" value="1"/>
</dbReference>
<dbReference type="InterPro" id="IPR043426">
    <property type="entry name" value="MltB-like"/>
</dbReference>
<evidence type="ECO:0000259" key="2">
    <source>
        <dbReference type="Pfam" id="PF01471"/>
    </source>
</evidence>
<dbReference type="SUPFAM" id="SSF53955">
    <property type="entry name" value="Lysozyme-like"/>
    <property type="match status" value="1"/>
</dbReference>
<dbReference type="CDD" id="cd13399">
    <property type="entry name" value="Slt35-like"/>
    <property type="match status" value="1"/>
</dbReference>
<dbReference type="SUPFAM" id="SSF47090">
    <property type="entry name" value="PGBD-like"/>
    <property type="match status" value="1"/>
</dbReference>
<evidence type="ECO:0000313" key="5">
    <source>
        <dbReference type="Proteomes" id="UP000028702"/>
    </source>
</evidence>
<evidence type="ECO:0000259" key="3">
    <source>
        <dbReference type="Pfam" id="PF13406"/>
    </source>
</evidence>
<dbReference type="InterPro" id="IPR023346">
    <property type="entry name" value="Lysozyme-like_dom_sf"/>
</dbReference>
<dbReference type="InterPro" id="IPR031304">
    <property type="entry name" value="SLT_2"/>
</dbReference>
<dbReference type="GO" id="GO:0009253">
    <property type="term" value="P:peptidoglycan catabolic process"/>
    <property type="evidence" value="ECO:0007669"/>
    <property type="project" value="TreeGrafter"/>
</dbReference>
<dbReference type="Proteomes" id="UP000028702">
    <property type="component" value="Unassembled WGS sequence"/>
</dbReference>
<dbReference type="EMBL" id="BBIO01000011">
    <property type="protein sequence ID" value="GAK45745.1"/>
    <property type="molecule type" value="Genomic_DNA"/>
</dbReference>
<organism evidence="4 5">
    <name type="scientific">Tepidicaulis marinus</name>
    <dbReference type="NCBI Taxonomy" id="1333998"/>
    <lineage>
        <taxon>Bacteria</taxon>
        <taxon>Pseudomonadati</taxon>
        <taxon>Pseudomonadota</taxon>
        <taxon>Alphaproteobacteria</taxon>
        <taxon>Hyphomicrobiales</taxon>
        <taxon>Parvibaculaceae</taxon>
        <taxon>Tepidicaulis</taxon>
    </lineage>
</organism>
<accession>A0A081BCH7</accession>
<dbReference type="STRING" id="1333998.M2A_2244"/>
<evidence type="ECO:0000313" key="4">
    <source>
        <dbReference type="EMBL" id="GAK45745.1"/>
    </source>
</evidence>
<dbReference type="PANTHER" id="PTHR30163:SF8">
    <property type="entry name" value="LYTIC MUREIN TRANSGLYCOSYLASE"/>
    <property type="match status" value="1"/>
</dbReference>